<accession>A0A0U3HFY0</accession>
<dbReference type="InterPro" id="IPR050570">
    <property type="entry name" value="Cell_wall_metabolism_enzyme"/>
</dbReference>
<keyword evidence="1" id="KW-1133">Transmembrane helix</keyword>
<dbReference type="PANTHER" id="PTHR21666:SF270">
    <property type="entry name" value="MUREIN HYDROLASE ACTIVATOR ENVC"/>
    <property type="match status" value="1"/>
</dbReference>
<dbReference type="AlphaFoldDB" id="A0A0U3HFY0"/>
<protein>
    <submittedName>
        <fullName evidence="3">Metalloendopeptidase</fullName>
    </submittedName>
</protein>
<evidence type="ECO:0000259" key="2">
    <source>
        <dbReference type="Pfam" id="PF01551"/>
    </source>
</evidence>
<feature type="transmembrane region" description="Helical" evidence="1">
    <location>
        <begin position="45"/>
        <end position="63"/>
    </location>
</feature>
<keyword evidence="1" id="KW-0812">Transmembrane</keyword>
<dbReference type="Proteomes" id="UP000069015">
    <property type="component" value="Chromosome 1"/>
</dbReference>
<dbReference type="Pfam" id="PF01551">
    <property type="entry name" value="Peptidase_M23"/>
    <property type="match status" value="1"/>
</dbReference>
<name>A0A0U3HFY0_9GAMM</name>
<feature type="transmembrane region" description="Helical" evidence="1">
    <location>
        <begin position="12"/>
        <end position="39"/>
    </location>
</feature>
<evidence type="ECO:0000256" key="1">
    <source>
        <dbReference type="SAM" id="Phobius"/>
    </source>
</evidence>
<dbReference type="InterPro" id="IPR016047">
    <property type="entry name" value="M23ase_b-sheet_dom"/>
</dbReference>
<dbReference type="SUPFAM" id="SSF51261">
    <property type="entry name" value="Duplicated hybrid motif"/>
    <property type="match status" value="1"/>
</dbReference>
<keyword evidence="1" id="KW-0472">Membrane</keyword>
<feature type="transmembrane region" description="Helical" evidence="1">
    <location>
        <begin position="95"/>
        <end position="116"/>
    </location>
</feature>
<dbReference type="InterPro" id="IPR011055">
    <property type="entry name" value="Dup_hybrid_motif"/>
</dbReference>
<sequence>MAKELALSRHKAFAFTWLIPMVMAVCATIGVQLLCQWAWQFRLSVPAKLGLYFSIHFISAWLLKRYIVILSGEDGERHPGLNWPRPGIHRYLGRYGMVLTALPSMALTLLNPILLFQQVKLLVCQLSVGKRISTRATDIAGYKNKVCYRLPFEGRWLVYNGGNSPATSHSWDVLSQRYALDFVMVDHTYSRHKGNGLNARDYYCFNQPIVAAAAGEVISVFDRVAQAPLPGFGLIDFLCCHFAGNHVVIRHAPGEYGYYAHLKKGSISVKPGDSVGQGELLGVCGFNGFTSEPHLHFHLQDRPDIYYAMGLPVEFIGVECEGVHSDAVHLSRGMQVIQRS</sequence>
<organism evidence="3 4">
    <name type="scientific">Pseudoalteromonas rubra</name>
    <dbReference type="NCBI Taxonomy" id="43658"/>
    <lineage>
        <taxon>Bacteria</taxon>
        <taxon>Pseudomonadati</taxon>
        <taxon>Pseudomonadota</taxon>
        <taxon>Gammaproteobacteria</taxon>
        <taxon>Alteromonadales</taxon>
        <taxon>Pseudoalteromonadaceae</taxon>
        <taxon>Pseudoalteromonas</taxon>
    </lineage>
</organism>
<evidence type="ECO:0000313" key="3">
    <source>
        <dbReference type="EMBL" id="ALU41861.1"/>
    </source>
</evidence>
<gene>
    <name evidence="3" type="ORF">AT705_02330</name>
</gene>
<dbReference type="EMBL" id="CP013611">
    <property type="protein sequence ID" value="ALU41861.1"/>
    <property type="molecule type" value="Genomic_DNA"/>
</dbReference>
<dbReference type="PANTHER" id="PTHR21666">
    <property type="entry name" value="PEPTIDASE-RELATED"/>
    <property type="match status" value="1"/>
</dbReference>
<dbReference type="GO" id="GO:0004222">
    <property type="term" value="F:metalloendopeptidase activity"/>
    <property type="evidence" value="ECO:0007669"/>
    <property type="project" value="TreeGrafter"/>
</dbReference>
<reference evidence="3 4" key="1">
    <citation type="submission" date="2015-12" db="EMBL/GenBank/DDBJ databases">
        <title>Complete genome sequence of Pseudoalteromonas rubra SCSIO 6842, harboring a conjugative plasmid.</title>
        <authorList>
            <person name="Li B."/>
            <person name="Wang X."/>
        </authorList>
    </citation>
    <scope>NUCLEOTIDE SEQUENCE [LARGE SCALE GENOMIC DNA]</scope>
    <source>
        <strain evidence="3 4">SCSIO 6842</strain>
    </source>
</reference>
<proteinExistence type="predicted"/>
<dbReference type="RefSeq" id="WP_058795315.1">
    <property type="nucleotide sequence ID" value="NZ_CP013611.1"/>
</dbReference>
<feature type="domain" description="M23ase beta-sheet core" evidence="2">
    <location>
        <begin position="206"/>
        <end position="300"/>
    </location>
</feature>
<evidence type="ECO:0000313" key="4">
    <source>
        <dbReference type="Proteomes" id="UP000069015"/>
    </source>
</evidence>
<dbReference type="CDD" id="cd12797">
    <property type="entry name" value="M23_peptidase"/>
    <property type="match status" value="1"/>
</dbReference>
<dbReference type="KEGG" id="prr:AT705_02330"/>
<dbReference type="Gene3D" id="2.70.70.10">
    <property type="entry name" value="Glucose Permease (Domain IIA)"/>
    <property type="match status" value="1"/>
</dbReference>